<proteinExistence type="predicted"/>
<dbReference type="Gene3D" id="1.20.90.10">
    <property type="entry name" value="Phospholipase A2 domain"/>
    <property type="match status" value="1"/>
</dbReference>
<protein>
    <recommendedName>
        <fullName evidence="4">Phospholipase A2</fullName>
        <ecNumber evidence="3">3.1.1.4</ecNumber>
    </recommendedName>
    <alternativeName>
        <fullName evidence="12">Phosphatidylcholine 2-acylhydrolase</fullName>
    </alternativeName>
</protein>
<comment type="cofactor">
    <cofactor evidence="1">
        <name>Ca(2+)</name>
        <dbReference type="ChEBI" id="CHEBI:29108"/>
    </cofactor>
</comment>
<dbReference type="AlphaFoldDB" id="N6U0J9"/>
<gene>
    <name evidence="14" type="ORF">YQE_08365</name>
</gene>
<dbReference type="GO" id="GO:0016042">
    <property type="term" value="P:lipid catabolic process"/>
    <property type="evidence" value="ECO:0007669"/>
    <property type="project" value="UniProtKB-KW"/>
</dbReference>
<keyword evidence="9" id="KW-0442">Lipid degradation</keyword>
<evidence type="ECO:0000256" key="2">
    <source>
        <dbReference type="ARBA" id="ARBA00004613"/>
    </source>
</evidence>
<evidence type="ECO:0000256" key="9">
    <source>
        <dbReference type="ARBA" id="ARBA00022963"/>
    </source>
</evidence>
<dbReference type="SUPFAM" id="SSF48619">
    <property type="entry name" value="Phospholipase A2, PLA2"/>
    <property type="match status" value="1"/>
</dbReference>
<dbReference type="FunFam" id="1.20.90.10:FF:000002">
    <property type="entry name" value="Phospholipase A2 group III"/>
    <property type="match status" value="1"/>
</dbReference>
<dbReference type="InterPro" id="IPR016090">
    <property type="entry name" value="PLA2-like_dom"/>
</dbReference>
<dbReference type="PROSITE" id="PS00118">
    <property type="entry name" value="PA2_HIS"/>
    <property type="match status" value="1"/>
</dbReference>
<dbReference type="OMA" id="DHCPAEY"/>
<evidence type="ECO:0000256" key="1">
    <source>
        <dbReference type="ARBA" id="ARBA00001913"/>
    </source>
</evidence>
<evidence type="ECO:0000256" key="12">
    <source>
        <dbReference type="ARBA" id="ARBA00029903"/>
    </source>
</evidence>
<evidence type="ECO:0000256" key="7">
    <source>
        <dbReference type="ARBA" id="ARBA00022801"/>
    </source>
</evidence>
<evidence type="ECO:0000256" key="6">
    <source>
        <dbReference type="ARBA" id="ARBA00022723"/>
    </source>
</evidence>
<dbReference type="CDD" id="cd04704">
    <property type="entry name" value="PLA2_bee_venom_like"/>
    <property type="match status" value="1"/>
</dbReference>
<comment type="subcellular location">
    <subcellularLocation>
        <location evidence="2">Secreted</location>
    </subcellularLocation>
</comment>
<evidence type="ECO:0000256" key="3">
    <source>
        <dbReference type="ARBA" id="ARBA00013278"/>
    </source>
</evidence>
<reference evidence="14" key="1">
    <citation type="journal article" date="2013" name="Genome Biol.">
        <title>Draft genome of the mountain pine beetle, Dendroctonus ponderosae Hopkins, a major forest pest.</title>
        <authorList>
            <person name="Keeling C.I."/>
            <person name="Yuen M.M."/>
            <person name="Liao N.Y."/>
            <person name="Docking T.R."/>
            <person name="Chan S.K."/>
            <person name="Taylor G.A."/>
            <person name="Palmquist D.L."/>
            <person name="Jackman S.D."/>
            <person name="Nguyen A."/>
            <person name="Li M."/>
            <person name="Henderson H."/>
            <person name="Janes J.K."/>
            <person name="Zhao Y."/>
            <person name="Pandoh P."/>
            <person name="Moore R."/>
            <person name="Sperling F.A."/>
            <person name="Huber D.P."/>
            <person name="Birol I."/>
            <person name="Jones S.J."/>
            <person name="Bohlmann J."/>
        </authorList>
    </citation>
    <scope>NUCLEOTIDE SEQUENCE</scope>
</reference>
<keyword evidence="8" id="KW-0106">Calcium</keyword>
<accession>N6U0J9</accession>
<feature type="non-terminal residue" evidence="14">
    <location>
        <position position="1"/>
    </location>
</feature>
<evidence type="ECO:0000256" key="11">
    <source>
        <dbReference type="ARBA" id="ARBA00023157"/>
    </source>
</evidence>
<dbReference type="GO" id="GO:0046872">
    <property type="term" value="F:metal ion binding"/>
    <property type="evidence" value="ECO:0007669"/>
    <property type="project" value="UniProtKB-KW"/>
</dbReference>
<sequence>AGSQHGNPARRDASQYIQLDQVGQQHQEQSCQVPVHIFMLFIYIEVNGKLTSSNVWGRLAKTQNTMRNRSLIYTCHMLAWVVSALGSTVLIADNSMSRMIELTTKDPYCNVHTDRGNIRTMLLAADASRIRQMADEEIGKLEEVCQNKEAMRRQQGGFIYPGTKWCGPGDVAANYSDLGYFKKEDACCREHDNCPQYLMKGQCQQGICNNSPYTRSHCDCDATFRKCLQNVNSETANTIGAIFFNVIQVVCFQQRSPCSEWQSNSSSLQRNSMRSLINTGSSDCRLEWAKSDRYKPPGASRLRLGFFKRTKLLILKQFFQKIARLF</sequence>
<dbReference type="HOGENOM" id="CLU_854104_0_0_1"/>
<dbReference type="InterPro" id="IPR036444">
    <property type="entry name" value="PLipase_A2_dom_sf"/>
</dbReference>
<dbReference type="GO" id="GO:0050482">
    <property type="term" value="P:arachidonate secretion"/>
    <property type="evidence" value="ECO:0007669"/>
    <property type="project" value="InterPro"/>
</dbReference>
<dbReference type="EC" id="3.1.1.4" evidence="3"/>
<keyword evidence="10" id="KW-0443">Lipid metabolism</keyword>
<evidence type="ECO:0000256" key="5">
    <source>
        <dbReference type="ARBA" id="ARBA00022525"/>
    </source>
</evidence>
<keyword evidence="7" id="KW-0378">Hydrolase</keyword>
<keyword evidence="11" id="KW-1015">Disulfide bond</keyword>
<dbReference type="GO" id="GO:0006644">
    <property type="term" value="P:phospholipid metabolic process"/>
    <property type="evidence" value="ECO:0007669"/>
    <property type="project" value="InterPro"/>
</dbReference>
<name>N6U0J9_DENPD</name>
<evidence type="ECO:0000256" key="4">
    <source>
        <dbReference type="ARBA" id="ARBA00021721"/>
    </source>
</evidence>
<dbReference type="EMBL" id="KB741021">
    <property type="protein sequence ID" value="ENN75050.1"/>
    <property type="molecule type" value="Genomic_DNA"/>
</dbReference>
<dbReference type="GO" id="GO:0005576">
    <property type="term" value="C:extracellular region"/>
    <property type="evidence" value="ECO:0007669"/>
    <property type="project" value="UniProtKB-SubCell"/>
</dbReference>
<evidence type="ECO:0000256" key="10">
    <source>
        <dbReference type="ARBA" id="ARBA00023098"/>
    </source>
</evidence>
<evidence type="ECO:0000256" key="8">
    <source>
        <dbReference type="ARBA" id="ARBA00022837"/>
    </source>
</evidence>
<evidence type="ECO:0000313" key="14">
    <source>
        <dbReference type="EMBL" id="ENN75050.1"/>
    </source>
</evidence>
<dbReference type="InterPro" id="IPR033113">
    <property type="entry name" value="PLA2_histidine"/>
</dbReference>
<organism evidence="14">
    <name type="scientific">Dendroctonus ponderosae</name>
    <name type="common">Mountain pine beetle</name>
    <dbReference type="NCBI Taxonomy" id="77166"/>
    <lineage>
        <taxon>Eukaryota</taxon>
        <taxon>Metazoa</taxon>
        <taxon>Ecdysozoa</taxon>
        <taxon>Arthropoda</taxon>
        <taxon>Hexapoda</taxon>
        <taxon>Insecta</taxon>
        <taxon>Pterygota</taxon>
        <taxon>Neoptera</taxon>
        <taxon>Endopterygota</taxon>
        <taxon>Coleoptera</taxon>
        <taxon>Polyphaga</taxon>
        <taxon>Cucujiformia</taxon>
        <taxon>Curculionidae</taxon>
        <taxon>Scolytinae</taxon>
        <taxon>Dendroctonus</taxon>
    </lineage>
</organism>
<keyword evidence="6" id="KW-0479">Metal-binding</keyword>
<dbReference type="GO" id="GO:0004623">
    <property type="term" value="F:phospholipase A2 activity"/>
    <property type="evidence" value="ECO:0007669"/>
    <property type="project" value="UniProtKB-EC"/>
</dbReference>
<dbReference type="PANTHER" id="PTHR12253">
    <property type="entry name" value="RH14732P"/>
    <property type="match status" value="1"/>
</dbReference>
<evidence type="ECO:0000259" key="13">
    <source>
        <dbReference type="Pfam" id="PF05826"/>
    </source>
</evidence>
<dbReference type="OrthoDB" id="8187220at2759"/>
<keyword evidence="5" id="KW-0964">Secreted</keyword>
<dbReference type="Pfam" id="PF05826">
    <property type="entry name" value="Phospholip_A2_2"/>
    <property type="match status" value="1"/>
</dbReference>
<feature type="domain" description="Phospholipase A2-like central" evidence="13">
    <location>
        <begin position="159"/>
        <end position="254"/>
    </location>
</feature>